<evidence type="ECO:0000256" key="1">
    <source>
        <dbReference type="ARBA" id="ARBA00000085"/>
    </source>
</evidence>
<evidence type="ECO:0000256" key="8">
    <source>
        <dbReference type="ARBA" id="ARBA00023012"/>
    </source>
</evidence>
<protein>
    <recommendedName>
        <fullName evidence="2">histidine kinase</fullName>
        <ecNumber evidence="2">2.7.13.3</ecNumber>
    </recommendedName>
</protein>
<dbReference type="SMART" id="SM00387">
    <property type="entry name" value="HATPase_c"/>
    <property type="match status" value="1"/>
</dbReference>
<keyword evidence="7" id="KW-0067">ATP-binding</keyword>
<evidence type="ECO:0000256" key="2">
    <source>
        <dbReference type="ARBA" id="ARBA00012438"/>
    </source>
</evidence>
<comment type="caution">
    <text evidence="10">The sequence shown here is derived from an EMBL/GenBank/DDBJ whole genome shotgun (WGS) entry which is preliminary data.</text>
</comment>
<proteinExistence type="predicted"/>
<reference evidence="10 11" key="1">
    <citation type="submission" date="2019-03" db="EMBL/GenBank/DDBJ databases">
        <title>Draft Genome Sequence of Massilia arenosa sp. nov., a Novel Massilia Species Isolated from a Sandy-loam Maize Soil.</title>
        <authorList>
            <person name="Raths R."/>
            <person name="Peta V."/>
            <person name="Bucking H."/>
        </authorList>
    </citation>
    <scope>NUCLEOTIDE SEQUENCE [LARGE SCALE GENOMIC DNA]</scope>
    <source>
        <strain evidence="10 11">MC02</strain>
    </source>
</reference>
<sequence length="209" mass="22273">MKPTPSTAEQARDLERQRIARDIHDDLGQSLLALKLELTVVRAGASGLVRQQVDGLIRHLDASILSLRAIIRDLRPGMLDGGLSAAVRHQLMEVTRVSGIDHALQADHAVDQHARQVDVTAMRIIQELLSNVARHAQASEVSVRMAVSTHGLEITVADNGTGASPGSMDGCYGLRGVRERAEETGGSLAVVQRPGVGTTVHVILGLGAR</sequence>
<dbReference type="PANTHER" id="PTHR24421:SF10">
    <property type="entry name" value="NITRATE_NITRITE SENSOR PROTEIN NARQ"/>
    <property type="match status" value="1"/>
</dbReference>
<evidence type="ECO:0000313" key="11">
    <source>
        <dbReference type="Proteomes" id="UP000298438"/>
    </source>
</evidence>
<dbReference type="InterPro" id="IPR003594">
    <property type="entry name" value="HATPase_dom"/>
</dbReference>
<keyword evidence="5" id="KW-0547">Nucleotide-binding</keyword>
<keyword evidence="11" id="KW-1185">Reference proteome</keyword>
<evidence type="ECO:0000256" key="3">
    <source>
        <dbReference type="ARBA" id="ARBA00022553"/>
    </source>
</evidence>
<evidence type="ECO:0000256" key="4">
    <source>
        <dbReference type="ARBA" id="ARBA00022679"/>
    </source>
</evidence>
<accession>A0A4Y9SGA8</accession>
<dbReference type="AlphaFoldDB" id="A0A4Y9SGA8"/>
<dbReference type="InterPro" id="IPR011712">
    <property type="entry name" value="Sig_transdc_His_kin_sub3_dim/P"/>
</dbReference>
<comment type="catalytic activity">
    <reaction evidence="1">
        <text>ATP + protein L-histidine = ADP + protein N-phospho-L-histidine.</text>
        <dbReference type="EC" id="2.7.13.3"/>
    </reaction>
</comment>
<keyword evidence="8" id="KW-0902">Two-component regulatory system</keyword>
<evidence type="ECO:0000256" key="7">
    <source>
        <dbReference type="ARBA" id="ARBA00022840"/>
    </source>
</evidence>
<dbReference type="GO" id="GO:0046983">
    <property type="term" value="F:protein dimerization activity"/>
    <property type="evidence" value="ECO:0007669"/>
    <property type="project" value="InterPro"/>
</dbReference>
<evidence type="ECO:0000313" key="10">
    <source>
        <dbReference type="EMBL" id="TFW23010.1"/>
    </source>
</evidence>
<dbReference type="InterPro" id="IPR036890">
    <property type="entry name" value="HATPase_C_sf"/>
</dbReference>
<dbReference type="InterPro" id="IPR050482">
    <property type="entry name" value="Sensor_HK_TwoCompSys"/>
</dbReference>
<dbReference type="OrthoDB" id="9782588at2"/>
<dbReference type="Proteomes" id="UP000298438">
    <property type="component" value="Unassembled WGS sequence"/>
</dbReference>
<dbReference type="InterPro" id="IPR005467">
    <property type="entry name" value="His_kinase_dom"/>
</dbReference>
<dbReference type="Gene3D" id="1.20.5.1930">
    <property type="match status" value="1"/>
</dbReference>
<dbReference type="Pfam" id="PF07730">
    <property type="entry name" value="HisKA_3"/>
    <property type="match status" value="1"/>
</dbReference>
<dbReference type="GO" id="GO:0000155">
    <property type="term" value="F:phosphorelay sensor kinase activity"/>
    <property type="evidence" value="ECO:0007669"/>
    <property type="project" value="InterPro"/>
</dbReference>
<evidence type="ECO:0000256" key="5">
    <source>
        <dbReference type="ARBA" id="ARBA00022741"/>
    </source>
</evidence>
<evidence type="ECO:0000256" key="6">
    <source>
        <dbReference type="ARBA" id="ARBA00022777"/>
    </source>
</evidence>
<dbReference type="PROSITE" id="PS50109">
    <property type="entry name" value="HIS_KIN"/>
    <property type="match status" value="1"/>
</dbReference>
<dbReference type="GO" id="GO:0016020">
    <property type="term" value="C:membrane"/>
    <property type="evidence" value="ECO:0007669"/>
    <property type="project" value="InterPro"/>
</dbReference>
<dbReference type="SUPFAM" id="SSF55874">
    <property type="entry name" value="ATPase domain of HSP90 chaperone/DNA topoisomerase II/histidine kinase"/>
    <property type="match status" value="1"/>
</dbReference>
<keyword evidence="4" id="KW-0808">Transferase</keyword>
<feature type="domain" description="Histidine kinase" evidence="9">
    <location>
        <begin position="123"/>
        <end position="208"/>
    </location>
</feature>
<dbReference type="CDD" id="cd16917">
    <property type="entry name" value="HATPase_UhpB-NarQ-NarX-like"/>
    <property type="match status" value="1"/>
</dbReference>
<keyword evidence="3" id="KW-0597">Phosphoprotein</keyword>
<evidence type="ECO:0000259" key="9">
    <source>
        <dbReference type="PROSITE" id="PS50109"/>
    </source>
</evidence>
<gene>
    <name evidence="10" type="ORF">E4L96_07230</name>
</gene>
<dbReference type="EC" id="2.7.13.3" evidence="2"/>
<name>A0A4Y9SGA8_9BURK</name>
<keyword evidence="6 10" id="KW-0418">Kinase</keyword>
<organism evidence="10 11">
    <name type="scientific">Zemynaea arenosa</name>
    <dbReference type="NCBI Taxonomy" id="2561931"/>
    <lineage>
        <taxon>Bacteria</taxon>
        <taxon>Pseudomonadati</taxon>
        <taxon>Pseudomonadota</taxon>
        <taxon>Betaproteobacteria</taxon>
        <taxon>Burkholderiales</taxon>
        <taxon>Oxalobacteraceae</taxon>
        <taxon>Telluria group</taxon>
        <taxon>Zemynaea</taxon>
    </lineage>
</organism>
<dbReference type="EMBL" id="SPVF01000100">
    <property type="protein sequence ID" value="TFW23010.1"/>
    <property type="molecule type" value="Genomic_DNA"/>
</dbReference>
<dbReference type="RefSeq" id="WP_135206541.1">
    <property type="nucleotide sequence ID" value="NZ_SPVF01000100.1"/>
</dbReference>
<dbReference type="PANTHER" id="PTHR24421">
    <property type="entry name" value="NITRATE/NITRITE SENSOR PROTEIN NARX-RELATED"/>
    <property type="match status" value="1"/>
</dbReference>
<dbReference type="Gene3D" id="3.30.565.10">
    <property type="entry name" value="Histidine kinase-like ATPase, C-terminal domain"/>
    <property type="match status" value="1"/>
</dbReference>
<dbReference type="GO" id="GO:0005524">
    <property type="term" value="F:ATP binding"/>
    <property type="evidence" value="ECO:0007669"/>
    <property type="project" value="UniProtKB-KW"/>
</dbReference>
<dbReference type="Pfam" id="PF02518">
    <property type="entry name" value="HATPase_c"/>
    <property type="match status" value="1"/>
</dbReference>